<gene>
    <name evidence="5" type="primary">LOC113394803</name>
</gene>
<dbReference type="GeneID" id="113394803"/>
<dbReference type="RefSeq" id="XP_026488017.2">
    <property type="nucleotide sequence ID" value="XM_026632232.2"/>
</dbReference>
<feature type="domain" description="Chitin-binding type-4" evidence="3">
    <location>
        <begin position="18"/>
        <end position="201"/>
    </location>
</feature>
<accession>A0A8B8HUF2</accession>
<proteinExistence type="predicted"/>
<feature type="signal peptide" evidence="2">
    <location>
        <begin position="1"/>
        <end position="17"/>
    </location>
</feature>
<reference evidence="5" key="1">
    <citation type="submission" date="2025-08" db="UniProtKB">
        <authorList>
            <consortium name="RefSeq"/>
        </authorList>
    </citation>
    <scope>IDENTIFICATION</scope>
    <source>
        <tissue evidence="5">Whole body</tissue>
    </source>
</reference>
<feature type="chain" id="PRO_5044666670" evidence="2">
    <location>
        <begin position="18"/>
        <end position="275"/>
    </location>
</feature>
<dbReference type="Pfam" id="PF03067">
    <property type="entry name" value="LPMO_10"/>
    <property type="match status" value="1"/>
</dbReference>
<dbReference type="Proteomes" id="UP001652626">
    <property type="component" value="Chromosome 17"/>
</dbReference>
<dbReference type="InterPro" id="IPR004302">
    <property type="entry name" value="Cellulose/chitin-bd_N"/>
</dbReference>
<keyword evidence="4" id="KW-1185">Reference proteome</keyword>
<dbReference type="OMA" id="NHLGYFS"/>
<organism evidence="4 5">
    <name type="scientific">Vanessa tameamea</name>
    <name type="common">Kamehameha butterfly</name>
    <dbReference type="NCBI Taxonomy" id="334116"/>
    <lineage>
        <taxon>Eukaryota</taxon>
        <taxon>Metazoa</taxon>
        <taxon>Ecdysozoa</taxon>
        <taxon>Arthropoda</taxon>
        <taxon>Hexapoda</taxon>
        <taxon>Insecta</taxon>
        <taxon>Pterygota</taxon>
        <taxon>Neoptera</taxon>
        <taxon>Endopterygota</taxon>
        <taxon>Lepidoptera</taxon>
        <taxon>Glossata</taxon>
        <taxon>Ditrysia</taxon>
        <taxon>Papilionoidea</taxon>
        <taxon>Nymphalidae</taxon>
        <taxon>Nymphalinae</taxon>
        <taxon>Vanessa</taxon>
    </lineage>
</organism>
<name>A0A8B8HUF2_VANTA</name>
<dbReference type="AlphaFoldDB" id="A0A8B8HUF2"/>
<protein>
    <submittedName>
        <fullName evidence="5">Uncharacterized protein LOC113394803</fullName>
    </submittedName>
</protein>
<evidence type="ECO:0000256" key="2">
    <source>
        <dbReference type="SAM" id="SignalP"/>
    </source>
</evidence>
<evidence type="ECO:0000313" key="4">
    <source>
        <dbReference type="Proteomes" id="UP001652626"/>
    </source>
</evidence>
<sequence length="275" mass="31010">MLCHFLVIVSVLVSVAGHGRVLEPPSRASMWRFGFHTKPNYDDDGLNCGGFYRQYNINHGKCGICGDPYDMKKPRSHEIGGAYGQGIIVAQFRAGQVFTATVEITAFHRGYWYFKICPNSERSDQSCFDKYPVELKNGGFKYYPPKSGTHKVDYRLPEGLFCDHCVLQWRYVAGNNWGSCGNGTGALGCGNQETFGACSDISISAPNYIQNGRFPVHLAYLNDVDKGLLDLLRKITPSPIKKKTAVSNKNKKNHRKPRNKETKHSKRKKFWQTET</sequence>
<dbReference type="OrthoDB" id="64893at2759"/>
<evidence type="ECO:0000256" key="1">
    <source>
        <dbReference type="SAM" id="MobiDB-lite"/>
    </source>
</evidence>
<evidence type="ECO:0000259" key="3">
    <source>
        <dbReference type="Pfam" id="PF03067"/>
    </source>
</evidence>
<feature type="region of interest" description="Disordered" evidence="1">
    <location>
        <begin position="240"/>
        <end position="275"/>
    </location>
</feature>
<keyword evidence="2" id="KW-0732">Signal</keyword>
<evidence type="ECO:0000313" key="5">
    <source>
        <dbReference type="RefSeq" id="XP_026488017.2"/>
    </source>
</evidence>